<proteinExistence type="predicted"/>
<gene>
    <name evidence="3" type="ORF">ID47_07760</name>
</gene>
<keyword evidence="2" id="KW-0732">Signal</keyword>
<feature type="chain" id="PRO_5001717407" evidence="2">
    <location>
        <begin position="26"/>
        <end position="170"/>
    </location>
</feature>
<sequence>MLKAYLYKCLLILSVSSFSIPYCVAHDEPSESTVPHKRPSKELEPASQVEKQSETIPQKKQKVEREETVEKKEASEGEEEQELESTDLLPLEGSFTKAADIGTWVGDKENGIANFRLSYNGKLISEEIKKWHLEMGTQIQQIANLRGLKKNKTNYIRARIDIVYKKRPII</sequence>
<name>A0A077ATW3_9PROT</name>
<dbReference type="eggNOG" id="ENOG5031BG5">
    <property type="taxonomic scope" value="Bacteria"/>
</dbReference>
<dbReference type="AlphaFoldDB" id="A0A077ATW3"/>
<dbReference type="EMBL" id="CP008941">
    <property type="protein sequence ID" value="AIK96637.1"/>
    <property type="molecule type" value="Genomic_DNA"/>
</dbReference>
<feature type="compositionally biased region" description="Basic and acidic residues" evidence="1">
    <location>
        <begin position="61"/>
        <end position="75"/>
    </location>
</feature>
<evidence type="ECO:0000256" key="1">
    <source>
        <dbReference type="SAM" id="MobiDB-lite"/>
    </source>
</evidence>
<reference evidence="3 4" key="1">
    <citation type="submission" date="2014-07" db="EMBL/GenBank/DDBJ databases">
        <title>Comparative genomic insights into amoeba endosymbionts belonging to the families of Holosporaceae and Candidatus Midichloriaceae within Rickettsiales.</title>
        <authorList>
            <person name="Wang Z."/>
            <person name="Wu M."/>
        </authorList>
    </citation>
    <scope>NUCLEOTIDE SEQUENCE [LARGE SCALE GENOMIC DNA]</scope>
    <source>
        <strain evidence="3">PRA3</strain>
    </source>
</reference>
<evidence type="ECO:0000313" key="4">
    <source>
        <dbReference type="Proteomes" id="UP000028926"/>
    </source>
</evidence>
<accession>A0A077ATW3</accession>
<organism evidence="3 4">
    <name type="scientific">Candidatus Odyssella acanthamoebae</name>
    <dbReference type="NCBI Taxonomy" id="91604"/>
    <lineage>
        <taxon>Bacteria</taxon>
        <taxon>Pseudomonadati</taxon>
        <taxon>Pseudomonadota</taxon>
        <taxon>Alphaproteobacteria</taxon>
        <taxon>Holosporales</taxon>
        <taxon>Candidatus Paracaedibacteraceae</taxon>
        <taxon>Candidatus Odyssella</taxon>
    </lineage>
</organism>
<evidence type="ECO:0000256" key="2">
    <source>
        <dbReference type="SAM" id="SignalP"/>
    </source>
</evidence>
<keyword evidence="4" id="KW-1185">Reference proteome</keyword>
<protein>
    <submittedName>
        <fullName evidence="3">Uncharacterized protein</fullName>
    </submittedName>
</protein>
<dbReference type="Proteomes" id="UP000028926">
    <property type="component" value="Chromosome"/>
</dbReference>
<dbReference type="RefSeq" id="WP_038465216.1">
    <property type="nucleotide sequence ID" value="NZ_CP008941.1"/>
</dbReference>
<feature type="compositionally biased region" description="Acidic residues" evidence="1">
    <location>
        <begin position="76"/>
        <end position="85"/>
    </location>
</feature>
<evidence type="ECO:0000313" key="3">
    <source>
        <dbReference type="EMBL" id="AIK96637.1"/>
    </source>
</evidence>
<feature type="region of interest" description="Disordered" evidence="1">
    <location>
        <begin position="28"/>
        <end position="86"/>
    </location>
</feature>
<dbReference type="KEGG" id="paca:ID47_07760"/>
<feature type="signal peptide" evidence="2">
    <location>
        <begin position="1"/>
        <end position="25"/>
    </location>
</feature>
<dbReference type="HOGENOM" id="CLU_1567848_0_0_5"/>